<evidence type="ECO:0000259" key="4">
    <source>
        <dbReference type="PROSITE" id="PS50800"/>
    </source>
</evidence>
<feature type="compositionally biased region" description="Low complexity" evidence="3">
    <location>
        <begin position="78"/>
        <end position="95"/>
    </location>
</feature>
<dbReference type="InterPro" id="IPR040746">
    <property type="entry name" value="THO1_MOS11_C"/>
</dbReference>
<dbReference type="PANTHER" id="PTHR46551:SF1">
    <property type="entry name" value="SAP DOMAIN-CONTAINING RIBONUCLEOPROTEIN"/>
    <property type="match status" value="1"/>
</dbReference>
<evidence type="ECO:0000313" key="5">
    <source>
        <dbReference type="EMBL" id="WFD26495.1"/>
    </source>
</evidence>
<keyword evidence="6" id="KW-1185">Reference proteome</keyword>
<proteinExistence type="inferred from homology"/>
<reference evidence="5" key="1">
    <citation type="submission" date="2023-03" db="EMBL/GenBank/DDBJ databases">
        <title>Mating type loci evolution in Malassezia.</title>
        <authorList>
            <person name="Coelho M.A."/>
        </authorList>
    </citation>
    <scope>NUCLEOTIDE SEQUENCE</scope>
    <source>
        <strain evidence="5">CBS 9557</strain>
    </source>
</reference>
<comment type="similarity">
    <text evidence="2">Belongs to the SAP domain-containing ribonucleoprotein family.</text>
</comment>
<feature type="compositionally biased region" description="Basic and acidic residues" evidence="3">
    <location>
        <begin position="96"/>
        <end position="110"/>
    </location>
</feature>
<dbReference type="Pfam" id="PF18592">
    <property type="entry name" value="Tho1_MOS11_C"/>
    <property type="match status" value="1"/>
</dbReference>
<dbReference type="SMART" id="SM00513">
    <property type="entry name" value="SAP"/>
    <property type="match status" value="1"/>
</dbReference>
<accession>A0AAF0EL33</accession>
<dbReference type="GO" id="GO:0016973">
    <property type="term" value="P:poly(A)+ mRNA export from nucleus"/>
    <property type="evidence" value="ECO:0007669"/>
    <property type="project" value="TreeGrafter"/>
</dbReference>
<keyword evidence="1" id="KW-0597">Phosphoprotein</keyword>
<feature type="compositionally biased region" description="Low complexity" evidence="3">
    <location>
        <begin position="160"/>
        <end position="178"/>
    </location>
</feature>
<dbReference type="InterPro" id="IPR003034">
    <property type="entry name" value="SAP_dom"/>
</dbReference>
<protein>
    <recommendedName>
        <fullName evidence="4">SAP domain-containing protein</fullName>
    </recommendedName>
</protein>
<dbReference type="SUPFAM" id="SSF68906">
    <property type="entry name" value="SAP domain"/>
    <property type="match status" value="1"/>
</dbReference>
<name>A0AAF0EL33_9BASI</name>
<organism evidence="5 6">
    <name type="scientific">Malassezia nana</name>
    <dbReference type="NCBI Taxonomy" id="180528"/>
    <lineage>
        <taxon>Eukaryota</taxon>
        <taxon>Fungi</taxon>
        <taxon>Dikarya</taxon>
        <taxon>Basidiomycota</taxon>
        <taxon>Ustilaginomycotina</taxon>
        <taxon>Malasseziomycetes</taxon>
        <taxon>Malasseziales</taxon>
        <taxon>Malasseziaceae</taxon>
        <taxon>Malassezia</taxon>
    </lineage>
</organism>
<sequence length="212" mass="23313">MEAKLQSLKVPELKELLQAADLSVSGNKSELIKRLLANPKAVVSLENSWTSEAPAPSEPAQPQPTEPEQANSTSAAKEPVSTSTESVSEQSVQPSEPKREAQTEAHLAELEKRKARAIRFGQPYEDLEKKIARIRKFGMDTEDSEDTNRLDSELKKGKPKSTSSQAPAKAAASSSQPTEAPVDPEELERRKRRAERFGLVSEDPSEKKARRA</sequence>
<evidence type="ECO:0000256" key="1">
    <source>
        <dbReference type="ARBA" id="ARBA00022553"/>
    </source>
</evidence>
<dbReference type="GO" id="GO:0005634">
    <property type="term" value="C:nucleus"/>
    <property type="evidence" value="ECO:0007669"/>
    <property type="project" value="TreeGrafter"/>
</dbReference>
<feature type="region of interest" description="Disordered" evidence="3">
    <location>
        <begin position="46"/>
        <end position="110"/>
    </location>
</feature>
<gene>
    <name evidence="5" type="ORF">MNAN1_001478</name>
</gene>
<feature type="compositionally biased region" description="Pro residues" evidence="3">
    <location>
        <begin position="56"/>
        <end position="65"/>
    </location>
</feature>
<evidence type="ECO:0000256" key="2">
    <source>
        <dbReference type="ARBA" id="ARBA00046328"/>
    </source>
</evidence>
<dbReference type="Gene3D" id="1.10.720.30">
    <property type="entry name" value="SAP domain"/>
    <property type="match status" value="1"/>
</dbReference>
<evidence type="ECO:0000256" key="3">
    <source>
        <dbReference type="SAM" id="MobiDB-lite"/>
    </source>
</evidence>
<dbReference type="InterPro" id="IPR036361">
    <property type="entry name" value="SAP_dom_sf"/>
</dbReference>
<dbReference type="Pfam" id="PF02037">
    <property type="entry name" value="SAP"/>
    <property type="match status" value="1"/>
</dbReference>
<feature type="region of interest" description="Disordered" evidence="3">
    <location>
        <begin position="135"/>
        <end position="212"/>
    </location>
</feature>
<feature type="domain" description="SAP" evidence="4">
    <location>
        <begin position="5"/>
        <end position="39"/>
    </location>
</feature>
<dbReference type="EMBL" id="CP119893">
    <property type="protein sequence ID" value="WFD26495.1"/>
    <property type="molecule type" value="Genomic_DNA"/>
</dbReference>
<dbReference type="AlphaFoldDB" id="A0AAF0EL33"/>
<dbReference type="InterPro" id="IPR052240">
    <property type="entry name" value="SAP_domain_ribonucleoprotein"/>
</dbReference>
<evidence type="ECO:0000313" key="6">
    <source>
        <dbReference type="Proteomes" id="UP001213623"/>
    </source>
</evidence>
<dbReference type="PANTHER" id="PTHR46551">
    <property type="entry name" value="SAP DOMAIN-CONTAINING RIBONUCLEOPROTEIN"/>
    <property type="match status" value="1"/>
</dbReference>
<feature type="compositionally biased region" description="Basic and acidic residues" evidence="3">
    <location>
        <begin position="146"/>
        <end position="156"/>
    </location>
</feature>
<dbReference type="Proteomes" id="UP001213623">
    <property type="component" value="Chromosome 2"/>
</dbReference>
<dbReference type="PROSITE" id="PS50800">
    <property type="entry name" value="SAP"/>
    <property type="match status" value="1"/>
</dbReference>